<evidence type="ECO:0000256" key="4">
    <source>
        <dbReference type="PROSITE-ProRule" id="PRU00473"/>
    </source>
</evidence>
<keyword evidence="2 4" id="KW-0472">Membrane</keyword>
<dbReference type="STRING" id="414703.SAMN04488125_10532"/>
<accession>A0A1I4CUK7</accession>
<dbReference type="OrthoDB" id="9814546at2"/>
<dbReference type="CDD" id="cd07185">
    <property type="entry name" value="OmpA_C-like"/>
    <property type="match status" value="1"/>
</dbReference>
<dbReference type="InterPro" id="IPR036737">
    <property type="entry name" value="OmpA-like_sf"/>
</dbReference>
<dbReference type="PANTHER" id="PTHR30329:SF21">
    <property type="entry name" value="LIPOPROTEIN YIAD-RELATED"/>
    <property type="match status" value="1"/>
</dbReference>
<keyword evidence="8" id="KW-1185">Reference proteome</keyword>
<dbReference type="InterPro" id="IPR006664">
    <property type="entry name" value="OMP_bac"/>
</dbReference>
<name>A0A1I4CUK7_9HYPH</name>
<organism evidence="7 8">
    <name type="scientific">Methylorubrum salsuginis</name>
    <dbReference type="NCBI Taxonomy" id="414703"/>
    <lineage>
        <taxon>Bacteria</taxon>
        <taxon>Pseudomonadati</taxon>
        <taxon>Pseudomonadota</taxon>
        <taxon>Alphaproteobacteria</taxon>
        <taxon>Hyphomicrobiales</taxon>
        <taxon>Methylobacteriaceae</taxon>
        <taxon>Methylorubrum</taxon>
    </lineage>
</organism>
<keyword evidence="3" id="KW-0998">Cell outer membrane</keyword>
<evidence type="ECO:0000256" key="3">
    <source>
        <dbReference type="ARBA" id="ARBA00023237"/>
    </source>
</evidence>
<dbReference type="PROSITE" id="PS51123">
    <property type="entry name" value="OMPA_2"/>
    <property type="match status" value="1"/>
</dbReference>
<dbReference type="RefSeq" id="WP_091943909.1">
    <property type="nucleotide sequence ID" value="NZ_FOSV01000005.1"/>
</dbReference>
<feature type="compositionally biased region" description="Pro residues" evidence="5">
    <location>
        <begin position="294"/>
        <end position="303"/>
    </location>
</feature>
<proteinExistence type="predicted"/>
<feature type="domain" description="OmpA-like" evidence="6">
    <location>
        <begin position="76"/>
        <end position="194"/>
    </location>
</feature>
<dbReference type="PANTHER" id="PTHR30329">
    <property type="entry name" value="STATOR ELEMENT OF FLAGELLAR MOTOR COMPLEX"/>
    <property type="match status" value="1"/>
</dbReference>
<dbReference type="GO" id="GO:0009279">
    <property type="term" value="C:cell outer membrane"/>
    <property type="evidence" value="ECO:0007669"/>
    <property type="project" value="UniProtKB-SubCell"/>
</dbReference>
<dbReference type="PRINTS" id="PR01021">
    <property type="entry name" value="OMPADOMAIN"/>
</dbReference>
<evidence type="ECO:0000256" key="2">
    <source>
        <dbReference type="ARBA" id="ARBA00023136"/>
    </source>
</evidence>
<sequence>MVLAAAAALLVDSGVARAQGGPPVRVLTWPETVEMEHEDRVRRLGALALQRLGRAPRIVTYRIDRASLPASIPVDIPVSRWVFDQRVFFDTDSDVLRPEGQAVIEVVAEALRGEAADTAVFVAGHTDSRAGDAYNYDLSVRRAHSVAQSLHARKVRQAQIWEVGFGEAIPLAPNTSEAGMARNRRVEFLFGRKAEAVSTWLSRQRSLVCAGADDMQRQVCLQAFDRLPGVFANPVARTEVSRPDRPVVAVEPPPVLPRTGVRASVVIEDRTFVPLGTRQTVALPESSPAAIEPVPTPRSPVEPPPKRMPVEVTITRNDPVLIDLREQRVLVETLER</sequence>
<dbReference type="Proteomes" id="UP000198804">
    <property type="component" value="Unassembled WGS sequence"/>
</dbReference>
<evidence type="ECO:0000256" key="5">
    <source>
        <dbReference type="SAM" id="MobiDB-lite"/>
    </source>
</evidence>
<dbReference type="Pfam" id="PF00691">
    <property type="entry name" value="OmpA"/>
    <property type="match status" value="1"/>
</dbReference>
<evidence type="ECO:0000313" key="7">
    <source>
        <dbReference type="EMBL" id="SFK85014.1"/>
    </source>
</evidence>
<comment type="subcellular location">
    <subcellularLocation>
        <location evidence="1">Cell outer membrane</location>
    </subcellularLocation>
</comment>
<evidence type="ECO:0000256" key="1">
    <source>
        <dbReference type="ARBA" id="ARBA00004442"/>
    </source>
</evidence>
<dbReference type="InterPro" id="IPR006665">
    <property type="entry name" value="OmpA-like"/>
</dbReference>
<feature type="region of interest" description="Disordered" evidence="5">
    <location>
        <begin position="286"/>
        <end position="311"/>
    </location>
</feature>
<evidence type="ECO:0000313" key="8">
    <source>
        <dbReference type="Proteomes" id="UP000198804"/>
    </source>
</evidence>
<dbReference type="AlphaFoldDB" id="A0A1I4CUK7"/>
<reference evidence="8" key="1">
    <citation type="submission" date="2016-10" db="EMBL/GenBank/DDBJ databases">
        <authorList>
            <person name="Varghese N."/>
            <person name="Submissions S."/>
        </authorList>
    </citation>
    <scope>NUCLEOTIDE SEQUENCE [LARGE SCALE GENOMIC DNA]</scope>
    <source>
        <strain evidence="8">CGMCC 1.6474</strain>
    </source>
</reference>
<dbReference type="InterPro" id="IPR050330">
    <property type="entry name" value="Bact_OuterMem_StrucFunc"/>
</dbReference>
<dbReference type="Gene3D" id="3.30.1330.60">
    <property type="entry name" value="OmpA-like domain"/>
    <property type="match status" value="1"/>
</dbReference>
<dbReference type="SUPFAM" id="SSF103088">
    <property type="entry name" value="OmpA-like"/>
    <property type="match status" value="1"/>
</dbReference>
<protein>
    <submittedName>
        <fullName evidence="7">Outer membrane protein OmpA</fullName>
    </submittedName>
</protein>
<dbReference type="EMBL" id="FOSV01000005">
    <property type="protein sequence ID" value="SFK85014.1"/>
    <property type="molecule type" value="Genomic_DNA"/>
</dbReference>
<evidence type="ECO:0000259" key="6">
    <source>
        <dbReference type="PROSITE" id="PS51123"/>
    </source>
</evidence>
<gene>
    <name evidence="7" type="ORF">SAMN04488125_10532</name>
</gene>